<gene>
    <name evidence="2" type="ORF">L2725_08935</name>
</gene>
<dbReference type="InterPro" id="IPR025510">
    <property type="entry name" value="DUF4397"/>
</dbReference>
<feature type="domain" description="DUF4397" evidence="1">
    <location>
        <begin position="57"/>
        <end position="178"/>
    </location>
</feature>
<dbReference type="Pfam" id="PF14344">
    <property type="entry name" value="DUF4397"/>
    <property type="match status" value="6"/>
</dbReference>
<keyword evidence="3" id="KW-1185">Reference proteome</keyword>
<protein>
    <submittedName>
        <fullName evidence="2">DUF4397 domain-containing protein</fullName>
    </submittedName>
</protein>
<proteinExistence type="predicted"/>
<organism evidence="2 3">
    <name type="scientific">Shewanella corallii</name>
    <dbReference type="NCBI Taxonomy" id="560080"/>
    <lineage>
        <taxon>Bacteria</taxon>
        <taxon>Pseudomonadati</taxon>
        <taxon>Pseudomonadota</taxon>
        <taxon>Gammaproteobacteria</taxon>
        <taxon>Alteromonadales</taxon>
        <taxon>Shewanellaceae</taxon>
        <taxon>Shewanella</taxon>
    </lineage>
</organism>
<reference evidence="2 3" key="1">
    <citation type="submission" date="2022-01" db="EMBL/GenBank/DDBJ databases">
        <title>Whole genome-based taxonomy of the Shewanellaceae.</title>
        <authorList>
            <person name="Martin-Rodriguez A.J."/>
        </authorList>
    </citation>
    <scope>NUCLEOTIDE SEQUENCE [LARGE SCALE GENOMIC DNA]</scope>
    <source>
        <strain evidence="2 3">DSM 21332</strain>
    </source>
</reference>
<feature type="domain" description="DUF4397" evidence="1">
    <location>
        <begin position="614"/>
        <end position="689"/>
    </location>
</feature>
<evidence type="ECO:0000259" key="1">
    <source>
        <dbReference type="Pfam" id="PF14344"/>
    </source>
</evidence>
<comment type="caution">
    <text evidence="2">The sequence shown here is derived from an EMBL/GenBank/DDBJ whole genome shotgun (WGS) entry which is preliminary data.</text>
</comment>
<feature type="domain" description="DUF4397" evidence="1">
    <location>
        <begin position="274"/>
        <end position="395"/>
    </location>
</feature>
<evidence type="ECO:0000313" key="3">
    <source>
        <dbReference type="Proteomes" id="UP001202831"/>
    </source>
</evidence>
<accession>A0ABT0N642</accession>
<evidence type="ECO:0000313" key="2">
    <source>
        <dbReference type="EMBL" id="MCL2913918.1"/>
    </source>
</evidence>
<dbReference type="RefSeq" id="WP_249248618.1">
    <property type="nucleotide sequence ID" value="NZ_JAKIKT010000002.1"/>
</dbReference>
<sequence length="906" mass="93087">MTPATSLLIAANQDMRHTMKKLSFSMIAAAALVLSACSDDNDTVITPPPPPQPDKPELQVVHAIADAPAVNVKANGNVLLSDVTFTAASAESEVDAASYDISVEAILPDGSTSTVDALSASFTAANETNYLAVAIGSLADSDSVSLKLISNPDKEIADGNTRVQVLHAAPAVGMVDIYVTAPAAELGTPTLSGVDFSQNSEQLEIAAGNYQIRITAKDSKTPVYDSGSVALAEGEDYLVTAITNTGTGDSPVSLLAVTDEETPATLIPDAGSKSDIRVIHAVADAPAVDVFLNDATTPAVNALEFKSFTPYVSVDAGDYSAKVAADADNSVVVLDDADFSTMLGKSYSLIAVDDTVPFSVPIQILGVEEDRRRVATEAKVRITHGSPTAGTVDIYVTATNDISDASPLLEDIPFGATTDVLKVTPGQYVLQVTPANSKDVALGPLELDLKASGIYGAIAVDNTGGGTPLGVILLDDFNPSTDLQVVHAISDAPAVNVNVNGAALLSDVGYAVASGELDIAPESYSVTVDARLPDGSTSQVDALSASFDAMRDTSYKAVAIGSLAKPDTVSLKLIANEMAQIADGYTRVQVLHAAPDAGMVDIYVTAPGAELSSPTLSAVDFGQNSDPLEITAGDYQVRITAKDSMTPVYDSGTVALSAGEDYLLTAIANTGTGSSPVALLAVTDEDTPAVKIRDAGSQSAIRVVHAVADAPAVDVFLNGSTTPAVDALAFKSFTDYVSVATGDYTATIAADADNSVVVLDNAAFSTMLGMSYSLIAADDTSPFSVPIQILDVEEDRRRVATEAKVRITHASASAGMVDIYVTASNDISEASPLLEDVPFGATTSVLKVMPGDYVLQVTAANTKTVAIGPLDLSLAGAGIYGAIAVDNTGGGTPLGVILLDDFTNSN</sequence>
<feature type="domain" description="DUF4397" evidence="1">
    <location>
        <begin position="700"/>
        <end position="820"/>
    </location>
</feature>
<dbReference type="Proteomes" id="UP001202831">
    <property type="component" value="Unassembled WGS sequence"/>
</dbReference>
<feature type="domain" description="DUF4397" evidence="1">
    <location>
        <begin position="187"/>
        <end position="264"/>
    </location>
</feature>
<dbReference type="EMBL" id="JAKIKT010000002">
    <property type="protein sequence ID" value="MCL2913918.1"/>
    <property type="molecule type" value="Genomic_DNA"/>
</dbReference>
<feature type="domain" description="DUF4397" evidence="1">
    <location>
        <begin position="483"/>
        <end position="603"/>
    </location>
</feature>
<name>A0ABT0N642_9GAMM</name>